<comment type="caution">
    <text evidence="11">The sequence shown here is derived from an EMBL/GenBank/DDBJ whole genome shotgun (WGS) entry which is preliminary data.</text>
</comment>
<comment type="catalytic activity">
    <reaction evidence="8 9">
        <text>N-acetyl-L-glutamate + ATP = N-acetyl-L-glutamyl 5-phosphate + ADP</text>
        <dbReference type="Rhea" id="RHEA:14629"/>
        <dbReference type="ChEBI" id="CHEBI:30616"/>
        <dbReference type="ChEBI" id="CHEBI:44337"/>
        <dbReference type="ChEBI" id="CHEBI:57936"/>
        <dbReference type="ChEBI" id="CHEBI:456216"/>
        <dbReference type="EC" id="2.7.2.8"/>
    </reaction>
</comment>
<dbReference type="SUPFAM" id="SSF53633">
    <property type="entry name" value="Carbamate kinase-like"/>
    <property type="match status" value="1"/>
</dbReference>
<dbReference type="InterPro" id="IPR041727">
    <property type="entry name" value="NAGK-C"/>
</dbReference>
<organism evidence="11 12">
    <name type="scientific">Zhongshania arctica</name>
    <dbReference type="NCBI Taxonomy" id="3238302"/>
    <lineage>
        <taxon>Bacteria</taxon>
        <taxon>Pseudomonadati</taxon>
        <taxon>Pseudomonadota</taxon>
        <taxon>Gammaproteobacteria</taxon>
        <taxon>Cellvibrionales</taxon>
        <taxon>Spongiibacteraceae</taxon>
        <taxon>Zhongshania</taxon>
    </lineage>
</organism>
<dbReference type="GO" id="GO:0003991">
    <property type="term" value="F:acetylglutamate kinase activity"/>
    <property type="evidence" value="ECO:0007669"/>
    <property type="project" value="UniProtKB-EC"/>
</dbReference>
<dbReference type="PIRSF" id="PIRSF000728">
    <property type="entry name" value="NAGK"/>
    <property type="match status" value="1"/>
</dbReference>
<feature type="site" description="Transition state stabilizer" evidence="9">
    <location>
        <position position="255"/>
    </location>
</feature>
<keyword evidence="12" id="KW-1185">Reference proteome</keyword>
<feature type="binding site" evidence="9">
    <location>
        <position position="195"/>
    </location>
    <ligand>
        <name>substrate</name>
    </ligand>
</feature>
<dbReference type="NCBIfam" id="TIGR00761">
    <property type="entry name" value="argB"/>
    <property type="match status" value="1"/>
</dbReference>
<evidence type="ECO:0000256" key="7">
    <source>
        <dbReference type="ARBA" id="ARBA00022840"/>
    </source>
</evidence>
<keyword evidence="6 9" id="KW-0418">Kinase</keyword>
<dbReference type="CDD" id="cd04250">
    <property type="entry name" value="AAK_NAGK-C"/>
    <property type="match status" value="1"/>
</dbReference>
<feature type="site" description="Transition state stabilizer" evidence="9">
    <location>
        <position position="33"/>
    </location>
</feature>
<dbReference type="InterPro" id="IPR001057">
    <property type="entry name" value="Glu/AcGlu_kinase"/>
</dbReference>
<evidence type="ECO:0000259" key="10">
    <source>
        <dbReference type="Pfam" id="PF00696"/>
    </source>
</evidence>
<feature type="domain" description="Aspartate/glutamate/uridylate kinase" evidence="10">
    <location>
        <begin position="28"/>
        <end position="274"/>
    </location>
</feature>
<dbReference type="Gene3D" id="3.40.1160.10">
    <property type="entry name" value="Acetylglutamate kinase-like"/>
    <property type="match status" value="1"/>
</dbReference>
<dbReference type="InterPro" id="IPR004662">
    <property type="entry name" value="AcgluKinase_fam"/>
</dbReference>
<evidence type="ECO:0000256" key="6">
    <source>
        <dbReference type="ARBA" id="ARBA00022777"/>
    </source>
</evidence>
<evidence type="ECO:0000256" key="9">
    <source>
        <dbReference type="HAMAP-Rule" id="MF_00082"/>
    </source>
</evidence>
<dbReference type="InterPro" id="IPR036393">
    <property type="entry name" value="AceGlu_kinase-like_sf"/>
</dbReference>
<evidence type="ECO:0000256" key="2">
    <source>
        <dbReference type="ARBA" id="ARBA00022571"/>
    </source>
</evidence>
<reference evidence="11 12" key="1">
    <citation type="journal article" date="2011" name="Int. J. Syst. Evol. Microbiol.">
        <title>Zhongshania antarctica gen. nov., sp. nov. and Zhongshania guokunii sp. nov., gammaproteobacteria respectively isolated from coastal attached (fast) ice and surface seawater of the Antarctic.</title>
        <authorList>
            <person name="Li H.J."/>
            <person name="Zhang X.Y."/>
            <person name="Chen C.X."/>
            <person name="Zhang Y.J."/>
            <person name="Gao Z.M."/>
            <person name="Yu Y."/>
            <person name="Chen X.L."/>
            <person name="Chen B."/>
            <person name="Zhang Y.Z."/>
        </authorList>
    </citation>
    <scope>NUCLEOTIDE SEQUENCE [LARGE SCALE GENOMIC DNA]</scope>
    <source>
        <strain evidence="11 12">R06B22</strain>
    </source>
</reference>
<gene>
    <name evidence="9 11" type="primary">argB</name>
    <name evidence="11" type="ORF">AB4875_00930</name>
</gene>
<evidence type="ECO:0000256" key="1">
    <source>
        <dbReference type="ARBA" id="ARBA00004828"/>
    </source>
</evidence>
<comment type="similarity">
    <text evidence="9">Belongs to the acetylglutamate kinase family. ArgB subfamily.</text>
</comment>
<keyword evidence="9" id="KW-0963">Cytoplasm</keyword>
<dbReference type="Pfam" id="PF00696">
    <property type="entry name" value="AA_kinase"/>
    <property type="match status" value="1"/>
</dbReference>
<proteinExistence type="inferred from homology"/>
<keyword evidence="3 9" id="KW-0028">Amino-acid biosynthesis</keyword>
<dbReference type="PANTHER" id="PTHR23342:SF0">
    <property type="entry name" value="N-ACETYLGLUTAMATE SYNTHASE, MITOCHONDRIAL"/>
    <property type="match status" value="1"/>
</dbReference>
<dbReference type="RefSeq" id="WP_368374152.1">
    <property type="nucleotide sequence ID" value="NZ_JBFRYB010000001.1"/>
</dbReference>
<comment type="subcellular location">
    <subcellularLocation>
        <location evidence="9">Cytoplasm</location>
    </subcellularLocation>
</comment>
<accession>A0ABV3TRX3</accession>
<evidence type="ECO:0000256" key="5">
    <source>
        <dbReference type="ARBA" id="ARBA00022741"/>
    </source>
</evidence>
<sequence>MSMSRAAAGDVARILTEALPYIQRFTNKTIVVKFGGNAMIDDKLKEQFARDIVLMKLVGMNPIVVHGGGPQIGALLKRLAIESHFVDGMRVTDTATMDVVEMVLGGSVNKEIVSLLNRNGGKAIGLTGKDGQLIRARKLKVTQRTPDLAKTEIIDIGHVGEVEEINTEVLDMLINSDFIPVIAPIGVGSDGASYNINADLVAGKVAEVLKAEKLMLLTNIEGLMDKSGKVLTGLSTEQVDALIADGTIYGGMLPKIGCALSAVNAGVTSAHIIDGRVPHAVLLEIFTNTGVGTLITNSNALLD</sequence>
<dbReference type="EMBL" id="JBFRYB010000001">
    <property type="protein sequence ID" value="MEX1664025.1"/>
    <property type="molecule type" value="Genomic_DNA"/>
</dbReference>
<dbReference type="EC" id="2.7.2.8" evidence="9"/>
<feature type="binding site" evidence="9">
    <location>
        <position position="90"/>
    </location>
    <ligand>
        <name>substrate</name>
    </ligand>
</feature>
<dbReference type="InterPro" id="IPR037528">
    <property type="entry name" value="ArgB"/>
</dbReference>
<keyword evidence="7 9" id="KW-0067">ATP-binding</keyword>
<dbReference type="InterPro" id="IPR001048">
    <property type="entry name" value="Asp/Glu/Uridylate_kinase"/>
</dbReference>
<evidence type="ECO:0000256" key="4">
    <source>
        <dbReference type="ARBA" id="ARBA00022679"/>
    </source>
</evidence>
<dbReference type="Proteomes" id="UP001557484">
    <property type="component" value="Unassembled WGS sequence"/>
</dbReference>
<comment type="pathway">
    <text evidence="1 9">Amino-acid biosynthesis; L-arginine biosynthesis; N(2)-acetyl-L-ornithine from L-glutamate: step 2/4.</text>
</comment>
<dbReference type="PANTHER" id="PTHR23342">
    <property type="entry name" value="N-ACETYLGLUTAMATE SYNTHASE"/>
    <property type="match status" value="1"/>
</dbReference>
<protein>
    <recommendedName>
        <fullName evidence="9">Acetylglutamate kinase</fullName>
        <ecNumber evidence="9">2.7.2.8</ecNumber>
    </recommendedName>
    <alternativeName>
        <fullName evidence="9">N-acetyl-L-glutamate 5-phosphotransferase</fullName>
    </alternativeName>
    <alternativeName>
        <fullName evidence="9">NAG kinase</fullName>
        <shortName evidence="9">NAGK</shortName>
    </alternativeName>
</protein>
<keyword evidence="5 9" id="KW-0547">Nucleotide-binding</keyword>
<keyword evidence="2 9" id="KW-0055">Arginine biosynthesis</keyword>
<evidence type="ECO:0000313" key="12">
    <source>
        <dbReference type="Proteomes" id="UP001557484"/>
    </source>
</evidence>
<name>A0ABV3TRX3_9GAMM</name>
<keyword evidence="4 9" id="KW-0808">Transferase</keyword>
<evidence type="ECO:0000256" key="8">
    <source>
        <dbReference type="ARBA" id="ARBA00048141"/>
    </source>
</evidence>
<dbReference type="HAMAP" id="MF_00082">
    <property type="entry name" value="ArgB"/>
    <property type="match status" value="1"/>
</dbReference>
<dbReference type="PRINTS" id="PR00474">
    <property type="entry name" value="GLU5KINASE"/>
</dbReference>
<evidence type="ECO:0000256" key="3">
    <source>
        <dbReference type="ARBA" id="ARBA00022605"/>
    </source>
</evidence>
<comment type="function">
    <text evidence="9">Catalyzes the ATP-dependent phosphorylation of N-acetyl-L-glutamate.</text>
</comment>
<feature type="binding site" evidence="9">
    <location>
        <begin position="68"/>
        <end position="69"/>
    </location>
    <ligand>
        <name>substrate</name>
    </ligand>
</feature>
<evidence type="ECO:0000313" key="11">
    <source>
        <dbReference type="EMBL" id="MEX1664025.1"/>
    </source>
</evidence>